<reference evidence="2 3" key="1">
    <citation type="submission" date="2020-04" db="EMBL/GenBank/DDBJ databases">
        <authorList>
            <person name="Yin C."/>
        </authorList>
    </citation>
    <scope>NUCLEOTIDE SEQUENCE [LARGE SCALE GENOMIC DNA]</scope>
    <source>
        <strain evidence="2 3">Ak56</strain>
    </source>
</reference>
<gene>
    <name evidence="2" type="ORF">HGH91_02005</name>
</gene>
<sequence>MNENPLVPGKALRGVAGGLLLMAAFTFFWLRLASLGLPAAYGNVLLAIAILFGVLLLGFAIYLYKIAAAFPKVTSEEDKAEEKRTGKWFGIIFGGEGVAIFLTCTVLSSLGLQQYVIPAIALIVGLHFYPMGWVFKRKLDYYTATWTCLVALAGIWLTFRQASQESVVVLVGLGTALATLTYGLNMMREGYKLSRKH</sequence>
<feature type="transmembrane region" description="Helical" evidence="1">
    <location>
        <begin position="115"/>
        <end position="134"/>
    </location>
</feature>
<organism evidence="2 3">
    <name type="scientific">Chitinophaga eiseniae</name>
    <dbReference type="NCBI Taxonomy" id="634771"/>
    <lineage>
        <taxon>Bacteria</taxon>
        <taxon>Pseudomonadati</taxon>
        <taxon>Bacteroidota</taxon>
        <taxon>Chitinophagia</taxon>
        <taxon>Chitinophagales</taxon>
        <taxon>Chitinophagaceae</taxon>
        <taxon>Chitinophaga</taxon>
    </lineage>
</organism>
<feature type="transmembrane region" description="Helical" evidence="1">
    <location>
        <begin position="165"/>
        <end position="187"/>
    </location>
</feature>
<feature type="transmembrane region" description="Helical" evidence="1">
    <location>
        <begin position="12"/>
        <end position="32"/>
    </location>
</feature>
<comment type="caution">
    <text evidence="2">The sequence shown here is derived from an EMBL/GenBank/DDBJ whole genome shotgun (WGS) entry which is preliminary data.</text>
</comment>
<evidence type="ECO:0000256" key="1">
    <source>
        <dbReference type="SAM" id="Phobius"/>
    </source>
</evidence>
<keyword evidence="1" id="KW-0812">Transmembrane</keyword>
<dbReference type="RefSeq" id="WP_168736783.1">
    <property type="nucleotide sequence ID" value="NZ_JABAHZ010000001.1"/>
</dbReference>
<dbReference type="AlphaFoldDB" id="A0A847SEW9"/>
<accession>A0A847SEW9</accession>
<evidence type="ECO:0000313" key="3">
    <source>
        <dbReference type="Proteomes" id="UP000552864"/>
    </source>
</evidence>
<keyword evidence="1" id="KW-0472">Membrane</keyword>
<protein>
    <submittedName>
        <fullName evidence="2">Uncharacterized protein</fullName>
    </submittedName>
</protein>
<keyword evidence="3" id="KW-1185">Reference proteome</keyword>
<evidence type="ECO:0000313" key="2">
    <source>
        <dbReference type="EMBL" id="NLR77377.1"/>
    </source>
</evidence>
<feature type="transmembrane region" description="Helical" evidence="1">
    <location>
        <begin position="141"/>
        <end position="159"/>
    </location>
</feature>
<dbReference type="Proteomes" id="UP000552864">
    <property type="component" value="Unassembled WGS sequence"/>
</dbReference>
<keyword evidence="1" id="KW-1133">Transmembrane helix</keyword>
<proteinExistence type="predicted"/>
<dbReference type="EMBL" id="JABAHZ010000001">
    <property type="protein sequence ID" value="NLR77377.1"/>
    <property type="molecule type" value="Genomic_DNA"/>
</dbReference>
<name>A0A847SEW9_9BACT</name>
<feature type="transmembrane region" description="Helical" evidence="1">
    <location>
        <begin position="44"/>
        <end position="67"/>
    </location>
</feature>
<feature type="transmembrane region" description="Helical" evidence="1">
    <location>
        <begin position="88"/>
        <end position="109"/>
    </location>
</feature>